<sequence length="179" mass="20005">MDDQVQGWLGLGYHHNTSDIVEVVGIPSTSPKEFQTTTSQVVPTGECKMQTTASGMRNIVARGTIYYLSEKQIVHGVSLKGDCYKVSIDEAIKPASFLPIQAGEHKTVGEANKSFVAWPKKPVIFDSKVLEPTSDQHNENQPIDDQQNEEPKHNKRKKDYTNPDGKPKHTSSSYNKMYK</sequence>
<proteinExistence type="predicted"/>
<evidence type="ECO:0000259" key="2">
    <source>
        <dbReference type="Pfam" id="PF26133"/>
    </source>
</evidence>
<keyword evidence="5" id="KW-1185">Reference proteome</keyword>
<dbReference type="GO" id="GO:0008168">
    <property type="term" value="F:methyltransferase activity"/>
    <property type="evidence" value="ECO:0007669"/>
    <property type="project" value="UniProtKB-KW"/>
</dbReference>
<dbReference type="Proteomes" id="UP001140949">
    <property type="component" value="Unassembled WGS sequence"/>
</dbReference>
<keyword evidence="4" id="KW-0489">Methyltransferase</keyword>
<evidence type="ECO:0000313" key="4">
    <source>
        <dbReference type="EMBL" id="KAJ6822037.1"/>
    </source>
</evidence>
<dbReference type="GO" id="GO:0032259">
    <property type="term" value="P:methylation"/>
    <property type="evidence" value="ECO:0007669"/>
    <property type="project" value="UniProtKB-KW"/>
</dbReference>
<dbReference type="AlphaFoldDB" id="A0AAX6G0N7"/>
<dbReference type="InterPro" id="IPR058352">
    <property type="entry name" value="DUF8039"/>
</dbReference>
<feature type="domain" description="DUF8039" evidence="2">
    <location>
        <begin position="45"/>
        <end position="125"/>
    </location>
</feature>
<dbReference type="PANTHER" id="PTHR33018">
    <property type="entry name" value="OS10G0338966 PROTEIN-RELATED"/>
    <property type="match status" value="1"/>
</dbReference>
<keyword evidence="4" id="KW-0808">Transferase</keyword>
<dbReference type="PANTHER" id="PTHR33018:SF34">
    <property type="entry name" value="OS02G0472350 PROTEIN"/>
    <property type="match status" value="1"/>
</dbReference>
<evidence type="ECO:0000313" key="3">
    <source>
        <dbReference type="EMBL" id="KAJ6814596.1"/>
    </source>
</evidence>
<feature type="compositionally biased region" description="Polar residues" evidence="1">
    <location>
        <begin position="170"/>
        <end position="179"/>
    </location>
</feature>
<dbReference type="EMBL" id="JANAVB010024661">
    <property type="protein sequence ID" value="KAJ6822037.1"/>
    <property type="molecule type" value="Genomic_DNA"/>
</dbReference>
<dbReference type="EMBL" id="JANAVB010029617">
    <property type="protein sequence ID" value="KAJ6814596.1"/>
    <property type="molecule type" value="Genomic_DNA"/>
</dbReference>
<evidence type="ECO:0000256" key="1">
    <source>
        <dbReference type="SAM" id="MobiDB-lite"/>
    </source>
</evidence>
<organism evidence="4 5">
    <name type="scientific">Iris pallida</name>
    <name type="common">Sweet iris</name>
    <dbReference type="NCBI Taxonomy" id="29817"/>
    <lineage>
        <taxon>Eukaryota</taxon>
        <taxon>Viridiplantae</taxon>
        <taxon>Streptophyta</taxon>
        <taxon>Embryophyta</taxon>
        <taxon>Tracheophyta</taxon>
        <taxon>Spermatophyta</taxon>
        <taxon>Magnoliopsida</taxon>
        <taxon>Liliopsida</taxon>
        <taxon>Asparagales</taxon>
        <taxon>Iridaceae</taxon>
        <taxon>Iridoideae</taxon>
        <taxon>Irideae</taxon>
        <taxon>Iris</taxon>
    </lineage>
</organism>
<accession>A0AAX6G0N7</accession>
<dbReference type="Pfam" id="PF26133">
    <property type="entry name" value="DUF8039"/>
    <property type="match status" value="1"/>
</dbReference>
<feature type="region of interest" description="Disordered" evidence="1">
    <location>
        <begin position="131"/>
        <end position="179"/>
    </location>
</feature>
<evidence type="ECO:0000313" key="5">
    <source>
        <dbReference type="Proteomes" id="UP001140949"/>
    </source>
</evidence>
<feature type="compositionally biased region" description="Polar residues" evidence="1">
    <location>
        <begin position="133"/>
        <end position="145"/>
    </location>
</feature>
<reference evidence="4" key="2">
    <citation type="submission" date="2023-04" db="EMBL/GenBank/DDBJ databases">
        <authorList>
            <person name="Bruccoleri R.E."/>
            <person name="Oakeley E.J."/>
            <person name="Faust A.-M."/>
            <person name="Dessus-Babus S."/>
            <person name="Altorfer M."/>
            <person name="Burckhardt D."/>
            <person name="Oertli M."/>
            <person name="Naumann U."/>
            <person name="Petersen F."/>
            <person name="Wong J."/>
        </authorList>
    </citation>
    <scope>NUCLEOTIDE SEQUENCE</scope>
    <source>
        <strain evidence="4">GSM-AAB239-AS_SAM_17_03QT</strain>
        <tissue evidence="4">Leaf</tissue>
    </source>
</reference>
<name>A0AAX6G0N7_IRIPA</name>
<gene>
    <name evidence="4" type="ORF">M6B38_131375</name>
    <name evidence="3" type="ORF">M6B38_137300</name>
</gene>
<comment type="caution">
    <text evidence="4">The sequence shown here is derived from an EMBL/GenBank/DDBJ whole genome shotgun (WGS) entry which is preliminary data.</text>
</comment>
<protein>
    <submittedName>
        <fullName evidence="4">Methyltransferase PMT2 isoform X1</fullName>
    </submittedName>
</protein>
<reference evidence="4" key="1">
    <citation type="journal article" date="2023" name="GigaByte">
        <title>Genome assembly of the bearded iris, Iris pallida Lam.</title>
        <authorList>
            <person name="Bruccoleri R.E."/>
            <person name="Oakeley E.J."/>
            <person name="Faust A.M.E."/>
            <person name="Altorfer M."/>
            <person name="Dessus-Babus S."/>
            <person name="Burckhardt D."/>
            <person name="Oertli M."/>
            <person name="Naumann U."/>
            <person name="Petersen F."/>
            <person name="Wong J."/>
        </authorList>
    </citation>
    <scope>NUCLEOTIDE SEQUENCE</scope>
    <source>
        <strain evidence="4">GSM-AAB239-AS_SAM_17_03QT</strain>
    </source>
</reference>